<dbReference type="AlphaFoldDB" id="L0NDA6"/>
<accession>L0NDA6</accession>
<dbReference type="EMBL" id="FO082820">
    <property type="protein sequence ID" value="CCF19098.1"/>
    <property type="molecule type" value="Genomic_DNA"/>
</dbReference>
<dbReference type="RefSeq" id="WP_156157132.1">
    <property type="nucleotide sequence ID" value="NZ_FO082820.1"/>
</dbReference>
<evidence type="ECO:0000313" key="2">
    <source>
        <dbReference type="Proteomes" id="UP000010792"/>
    </source>
</evidence>
<evidence type="ECO:0000313" key="1">
    <source>
        <dbReference type="EMBL" id="CCF19098.1"/>
    </source>
</evidence>
<sequence length="56" mass="6299">MKTQEQIDRSKIVVLTEETADAIRSWHRGESLTERQANLIHQAGQQTLARALGAQL</sequence>
<organism evidence="1 2">
    <name type="scientific">Pseudorhizobium banfieldiae</name>
    <dbReference type="NCBI Taxonomy" id="1125847"/>
    <lineage>
        <taxon>Bacteria</taxon>
        <taxon>Pseudomonadati</taxon>
        <taxon>Pseudomonadota</taxon>
        <taxon>Alphaproteobacteria</taxon>
        <taxon>Hyphomicrobiales</taxon>
        <taxon>Rhizobiaceae</taxon>
        <taxon>Rhizobium/Agrobacterium group</taxon>
        <taxon>Pseudorhizobium</taxon>
    </lineage>
</organism>
<gene>
    <name evidence="1" type="ORF">NT26_1374</name>
</gene>
<protein>
    <submittedName>
        <fullName evidence="1">Uncharacterized protein</fullName>
    </submittedName>
</protein>
<name>L0NDA6_9HYPH</name>
<keyword evidence="2" id="KW-1185">Reference proteome</keyword>
<proteinExistence type="predicted"/>
<dbReference type="Proteomes" id="UP000010792">
    <property type="component" value="Chromosome"/>
</dbReference>
<reference evidence="1 2" key="1">
    <citation type="journal article" date="2013" name="Genome Biol. Evol.">
        <title>Life in an arsenic-containing gold mine: genome and physiology of the autotrophic arsenite-oxidizing bacterium rhizobium sp. NT-26.</title>
        <authorList>
            <person name="Andres J."/>
            <person name="Arsene-Ploetze F."/>
            <person name="Barbe V."/>
            <person name="Brochier-Armanet C."/>
            <person name="Cleiss-Arnold J."/>
            <person name="Coppee J.Y."/>
            <person name="Dillies M.A."/>
            <person name="Geist"/>
            <person name="L"/>
            <person name="Joublin A."/>
            <person name="Koechler S."/>
            <person name="Lassalle F."/>
            <person name="Marchal M."/>
            <person name="Medigue C."/>
            <person name="Muller D."/>
            <person name="Nesme X."/>
            <person name="Plewniak F."/>
            <person name="Proux C."/>
            <person name="Ramirez-Bahena M.H."/>
            <person name="Schenowitz C."/>
            <person name="Sismeiro O."/>
            <person name="Vallenet D."/>
            <person name="Santini J.M."/>
            <person name="Bertin P.N."/>
        </authorList>
    </citation>
    <scope>NUCLEOTIDE SEQUENCE [LARGE SCALE GENOMIC DNA]</scope>
    <source>
        <strain evidence="1 2">NT-26</strain>
    </source>
</reference>
<dbReference type="KEGG" id="rht:NT26_1374"/>
<dbReference type="STRING" id="1125847.NT26_1374"/>